<feature type="compositionally biased region" description="Polar residues" evidence="10">
    <location>
        <begin position="55"/>
        <end position="70"/>
    </location>
</feature>
<name>A0A0P4WKA7_SCYOL</name>
<feature type="region of interest" description="Disordered" evidence="10">
    <location>
        <begin position="50"/>
        <end position="70"/>
    </location>
</feature>
<protein>
    <recommendedName>
        <fullName evidence="7">Iron-sulfur cluster assembly 2 homolog, mitochondrial</fullName>
    </recommendedName>
    <alternativeName>
        <fullName evidence="8">HESB-like domain-containing protein 1</fullName>
    </alternativeName>
</protein>
<dbReference type="InterPro" id="IPR000361">
    <property type="entry name" value="ATAP_core_dom"/>
</dbReference>
<reference evidence="12" key="1">
    <citation type="submission" date="2015-09" db="EMBL/GenBank/DDBJ databases">
        <title>Scylla olivacea transcriptome.</title>
        <authorList>
            <person name="Ikhwanuddin M."/>
        </authorList>
    </citation>
    <scope>NUCLEOTIDE SEQUENCE</scope>
</reference>
<evidence type="ECO:0000256" key="7">
    <source>
        <dbReference type="ARBA" id="ARBA00073313"/>
    </source>
</evidence>
<keyword evidence="5" id="KW-0496">Mitochondrion</keyword>
<evidence type="ECO:0000313" key="12">
    <source>
        <dbReference type="EMBL" id="JAI67572.1"/>
    </source>
</evidence>
<dbReference type="GO" id="GO:0005506">
    <property type="term" value="F:iron ion binding"/>
    <property type="evidence" value="ECO:0007669"/>
    <property type="project" value="TreeGrafter"/>
</dbReference>
<sequence>MRCFRYSMEMAGVCAARVCARLLHHAQISAIHRPRAPVLRPGFLLTHSPAPVRQARSSSTSQVENGKNTDPSQDLIISSSCVTRLKEIIQEDNQSFLRVIVEGGGCSGFQYKFDLDTVVQDDDRIFEQDGVRVVIDETSLDFVRGSTIDYHTELIRAAFRVTNNPQAEGGCSCGASFAIKL</sequence>
<dbReference type="PANTHER" id="PTHR43011:SF1">
    <property type="entry name" value="IRON-SULFUR CLUSTER ASSEMBLY 2 HOMOLOG, MITOCHONDRIAL"/>
    <property type="match status" value="1"/>
</dbReference>
<accession>A0A0P4WKA7</accession>
<comment type="function">
    <text evidence="6">Involved in the maturation of mitochondrial 4Fe-4S proteins functioning late in the iron-sulfur cluster assembly pathway. May be involved in the binding of an intermediate of Fe/S cluster assembly.</text>
</comment>
<dbReference type="InterPro" id="IPR016092">
    <property type="entry name" value="ATAP"/>
</dbReference>
<dbReference type="GO" id="GO:0120510">
    <property type="term" value="C:mitochondrial [4Fe-4S] assembly complex"/>
    <property type="evidence" value="ECO:0007669"/>
    <property type="project" value="UniProtKB-ARBA"/>
</dbReference>
<dbReference type="GO" id="GO:0051539">
    <property type="term" value="F:4 iron, 4 sulfur cluster binding"/>
    <property type="evidence" value="ECO:0007669"/>
    <property type="project" value="TreeGrafter"/>
</dbReference>
<dbReference type="PANTHER" id="PTHR43011">
    <property type="entry name" value="IRON-SULFUR CLUSTER ASSEMBLY 2 HOMOLOG, MITOCHONDRIAL"/>
    <property type="match status" value="1"/>
</dbReference>
<evidence type="ECO:0000256" key="1">
    <source>
        <dbReference type="ARBA" id="ARBA00004173"/>
    </source>
</evidence>
<dbReference type="GO" id="GO:0051537">
    <property type="term" value="F:2 iron, 2 sulfur cluster binding"/>
    <property type="evidence" value="ECO:0007669"/>
    <property type="project" value="TreeGrafter"/>
</dbReference>
<dbReference type="EMBL" id="GDRN01030148">
    <property type="protein sequence ID" value="JAI67572.1"/>
    <property type="molecule type" value="Transcribed_RNA"/>
</dbReference>
<evidence type="ECO:0000256" key="8">
    <source>
        <dbReference type="ARBA" id="ARBA00077082"/>
    </source>
</evidence>
<evidence type="ECO:0000256" key="9">
    <source>
        <dbReference type="ARBA" id="ARBA00093471"/>
    </source>
</evidence>
<dbReference type="Pfam" id="PF01521">
    <property type="entry name" value="Fe-S_biosyn"/>
    <property type="match status" value="1"/>
</dbReference>
<dbReference type="NCBIfam" id="TIGR00049">
    <property type="entry name" value="iron-sulfur cluster assembly accessory protein"/>
    <property type="match status" value="1"/>
</dbReference>
<dbReference type="AlphaFoldDB" id="A0A0P4WKA7"/>
<evidence type="ECO:0000256" key="4">
    <source>
        <dbReference type="ARBA" id="ARBA00023004"/>
    </source>
</evidence>
<evidence type="ECO:0000256" key="6">
    <source>
        <dbReference type="ARBA" id="ARBA00057540"/>
    </source>
</evidence>
<dbReference type="InterPro" id="IPR035903">
    <property type="entry name" value="HesB-like_dom_sf"/>
</dbReference>
<dbReference type="SUPFAM" id="SSF89360">
    <property type="entry name" value="HesB-like domain"/>
    <property type="match status" value="1"/>
</dbReference>
<dbReference type="Gene3D" id="2.60.300.12">
    <property type="entry name" value="HesB-like domain"/>
    <property type="match status" value="1"/>
</dbReference>
<feature type="domain" description="Core" evidence="11">
    <location>
        <begin position="75"/>
        <end position="174"/>
    </location>
</feature>
<organism evidence="12">
    <name type="scientific">Scylla olivacea</name>
    <name type="common">Orange mud crab</name>
    <name type="synonym">Cancer olivacea</name>
    <dbReference type="NCBI Taxonomy" id="85551"/>
    <lineage>
        <taxon>Eukaryota</taxon>
        <taxon>Metazoa</taxon>
        <taxon>Ecdysozoa</taxon>
        <taxon>Arthropoda</taxon>
        <taxon>Crustacea</taxon>
        <taxon>Multicrustacea</taxon>
        <taxon>Malacostraca</taxon>
        <taxon>Eumalacostraca</taxon>
        <taxon>Eucarida</taxon>
        <taxon>Decapoda</taxon>
        <taxon>Pleocyemata</taxon>
        <taxon>Brachyura</taxon>
        <taxon>Eubrachyura</taxon>
        <taxon>Portunoidea</taxon>
        <taxon>Portunidae</taxon>
        <taxon>Portuninae</taxon>
        <taxon>Scylla</taxon>
    </lineage>
</organism>
<comment type="subunit">
    <text evidence="9">Heterotetramer; forms a dimer of dimers with IBA57. Interacts with [2Fe-2S]-ISCA2 forming the heterodimer [2Fe- 2S]-ISCA2-IBA57 complex; [2Fe-2S] cluster binding is absolutely required to promote the complex formation.</text>
</comment>
<evidence type="ECO:0000256" key="5">
    <source>
        <dbReference type="ARBA" id="ARBA00023128"/>
    </source>
</evidence>
<dbReference type="GO" id="GO:0016226">
    <property type="term" value="P:iron-sulfur cluster assembly"/>
    <property type="evidence" value="ECO:0007669"/>
    <property type="project" value="InterPro"/>
</dbReference>
<evidence type="ECO:0000256" key="3">
    <source>
        <dbReference type="ARBA" id="ARBA00022723"/>
    </source>
</evidence>
<evidence type="ECO:0000259" key="11">
    <source>
        <dbReference type="Pfam" id="PF01521"/>
    </source>
</evidence>
<proteinExistence type="inferred from homology"/>
<comment type="similarity">
    <text evidence="2">Belongs to the HesB/IscA family.</text>
</comment>
<keyword evidence="4" id="KW-0408">Iron</keyword>
<evidence type="ECO:0000256" key="2">
    <source>
        <dbReference type="ARBA" id="ARBA00006718"/>
    </source>
</evidence>
<comment type="subcellular location">
    <subcellularLocation>
        <location evidence="1">Mitochondrion</location>
    </subcellularLocation>
</comment>
<keyword evidence="3" id="KW-0479">Metal-binding</keyword>
<dbReference type="FunFam" id="2.60.300.12:FF:000006">
    <property type="entry name" value="Iron-sulfur cluster assembly 2 mitochondrial"/>
    <property type="match status" value="1"/>
</dbReference>
<evidence type="ECO:0000256" key="10">
    <source>
        <dbReference type="SAM" id="MobiDB-lite"/>
    </source>
</evidence>